<dbReference type="STRING" id="74969.FAD_0444"/>
<evidence type="ECO:0000313" key="2">
    <source>
        <dbReference type="Proteomes" id="UP000192050"/>
    </source>
</evidence>
<accession>A0A1V0N2P0</accession>
<dbReference type="Proteomes" id="UP000192050">
    <property type="component" value="Chromosome"/>
</dbReference>
<proteinExistence type="predicted"/>
<dbReference type="EMBL" id="CP015363">
    <property type="protein sequence ID" value="ARD84359.1"/>
    <property type="molecule type" value="Genomic_DNA"/>
</dbReference>
<keyword evidence="2" id="KW-1185">Reference proteome</keyword>
<protein>
    <submittedName>
        <fullName evidence="1">Uncharacterized protein</fullName>
    </submittedName>
</protein>
<organism evidence="1 2">
    <name type="scientific">Ferroplasma acidiphilum</name>
    <dbReference type="NCBI Taxonomy" id="74969"/>
    <lineage>
        <taxon>Archaea</taxon>
        <taxon>Methanobacteriati</taxon>
        <taxon>Thermoplasmatota</taxon>
        <taxon>Thermoplasmata</taxon>
        <taxon>Thermoplasmatales</taxon>
        <taxon>Ferroplasmaceae</taxon>
        <taxon>Ferroplasma</taxon>
    </lineage>
</organism>
<gene>
    <name evidence="1" type="ORF">FAD_0444</name>
</gene>
<name>A0A1V0N2P0_9ARCH</name>
<dbReference type="KEGG" id="fai:FAD_0444"/>
<evidence type="ECO:0000313" key="1">
    <source>
        <dbReference type="EMBL" id="ARD84359.1"/>
    </source>
</evidence>
<dbReference type="OrthoDB" id="55924at2157"/>
<reference evidence="1 2" key="1">
    <citation type="submission" date="2011-10" db="EMBL/GenBank/DDBJ databases">
        <title>Metabolic and evolutionary patterns in the extreme acidophile Ferroplasma acidiphilum.</title>
        <authorList>
            <person name="Golyshina O.V."/>
            <person name="Kozyavkin S.A."/>
            <person name="Tatusov R.L."/>
            <person name="Slesarev A.I."/>
            <person name="Golyshin P.N."/>
        </authorList>
    </citation>
    <scope>NUCLEOTIDE SEQUENCE [LARGE SCALE GENOMIC DNA]</scope>
    <source>
        <strain evidence="2">Y</strain>
    </source>
</reference>
<dbReference type="AlphaFoldDB" id="A0A1V0N2P0"/>
<dbReference type="GeneID" id="84217029"/>
<sequence length="181" mass="21630">MIIISTLGKMHENTIGYGYEDLITYLGELKVKNLIITYTSRHNYNMKQDEFREIKLLENSFNVFFPEIDYDKYNELLTRYSLETHNAEEVTKKNIVDIIETVINSYLKGYWKSPETVNSEVTDSIYRVKNKFIQSVNPEYIEKYWLPFHTDVYNYIEKNKSNYDAVISDVESAFFYKEEKL</sequence>
<dbReference type="RefSeq" id="WP_081141599.1">
    <property type="nucleotide sequence ID" value="NZ_CP015363.1"/>
</dbReference>